<organism evidence="2 3">
    <name type="scientific">Vibrio tritonius</name>
    <dbReference type="NCBI Taxonomy" id="1435069"/>
    <lineage>
        <taxon>Bacteria</taxon>
        <taxon>Pseudomonadati</taxon>
        <taxon>Pseudomonadota</taxon>
        <taxon>Gammaproteobacteria</taxon>
        <taxon>Vibrionales</taxon>
        <taxon>Vibrionaceae</taxon>
        <taxon>Vibrio</taxon>
    </lineage>
</organism>
<feature type="transmembrane region" description="Helical" evidence="1">
    <location>
        <begin position="78"/>
        <end position="96"/>
    </location>
</feature>
<dbReference type="RefSeq" id="WP_225251818.1">
    <property type="nucleotide sequence ID" value="NZ_JAIWIU010000168.1"/>
</dbReference>
<accession>A0ABS7YTK0</accession>
<keyword evidence="1" id="KW-1133">Transmembrane helix</keyword>
<gene>
    <name evidence="2" type="ORF">LDJ79_19880</name>
</gene>
<evidence type="ECO:0000256" key="1">
    <source>
        <dbReference type="SAM" id="Phobius"/>
    </source>
</evidence>
<protein>
    <recommendedName>
        <fullName evidence="4">Transmembrane protein</fullName>
    </recommendedName>
</protein>
<reference evidence="3" key="1">
    <citation type="submission" date="2023-07" db="EMBL/GenBank/DDBJ databases">
        <title>Molecular identification of indigenous halophilic bacteria isolated from red sea cost, biodegradation of synthetic dyes and assessment of degraded metabolite toxicity.</title>
        <authorList>
            <person name="Chaieb K."/>
            <person name="Altayb H.N."/>
        </authorList>
    </citation>
    <scope>NUCLEOTIDE SEQUENCE [LARGE SCALE GENOMIC DNA]</scope>
    <source>
        <strain evidence="3">K20</strain>
    </source>
</reference>
<feature type="transmembrane region" description="Helical" evidence="1">
    <location>
        <begin position="102"/>
        <end position="132"/>
    </location>
</feature>
<feature type="transmembrane region" description="Helical" evidence="1">
    <location>
        <begin position="207"/>
        <end position="228"/>
    </location>
</feature>
<name>A0ABS7YTK0_9VIBR</name>
<dbReference type="EMBL" id="JAIWIU010000168">
    <property type="protein sequence ID" value="MCA2018387.1"/>
    <property type="molecule type" value="Genomic_DNA"/>
</dbReference>
<dbReference type="Proteomes" id="UP001199044">
    <property type="component" value="Unassembled WGS sequence"/>
</dbReference>
<feature type="transmembrane region" description="Helical" evidence="1">
    <location>
        <begin position="175"/>
        <end position="195"/>
    </location>
</feature>
<feature type="transmembrane region" description="Helical" evidence="1">
    <location>
        <begin position="144"/>
        <end position="163"/>
    </location>
</feature>
<comment type="caution">
    <text evidence="2">The sequence shown here is derived from an EMBL/GenBank/DDBJ whole genome shotgun (WGS) entry which is preliminary data.</text>
</comment>
<keyword evidence="1" id="KW-0812">Transmembrane</keyword>
<proteinExistence type="predicted"/>
<evidence type="ECO:0000313" key="3">
    <source>
        <dbReference type="Proteomes" id="UP001199044"/>
    </source>
</evidence>
<keyword evidence="1" id="KW-0472">Membrane</keyword>
<feature type="transmembrane region" description="Helical" evidence="1">
    <location>
        <begin position="15"/>
        <end position="37"/>
    </location>
</feature>
<evidence type="ECO:0000313" key="2">
    <source>
        <dbReference type="EMBL" id="MCA2018387.1"/>
    </source>
</evidence>
<keyword evidence="3" id="KW-1185">Reference proteome</keyword>
<sequence>MKKQVQKNKVQKKKVLIWLMVLMVLWVTVLGTATWLHKDAPQFGGYLALTLFPVLWSIGLFLFFLACDEKVRKNKVTIGLLVLWFIVLGTATWLHADDPQFGIYLVITLSPVLLPIASILFLIAVVLLIELYEAGFKKGKKPRFWVIVSFAIPLFWIQLSFVTRGADVPIWFKQNYAGLLTAGTALTFWPPIMLLHKYEAVMIKYCTPFGVLFLILNLLCFAEIWAPYPVSVYTYHTNGCYSGTYHAISAKGPGYDVDYTRCDIKYVDDAGDTRYIDDLSAFGPGEGKLYIRHGLLKHYSLD</sequence>
<evidence type="ECO:0008006" key="4">
    <source>
        <dbReference type="Google" id="ProtNLM"/>
    </source>
</evidence>
<feature type="transmembrane region" description="Helical" evidence="1">
    <location>
        <begin position="43"/>
        <end position="66"/>
    </location>
</feature>